<dbReference type="InterPro" id="IPR011712">
    <property type="entry name" value="Sig_transdc_His_kin_sub3_dim/P"/>
</dbReference>
<dbReference type="Gene3D" id="3.30.565.10">
    <property type="entry name" value="Histidine kinase-like ATPase, C-terminal domain"/>
    <property type="match status" value="1"/>
</dbReference>
<dbReference type="Gene3D" id="1.20.5.1930">
    <property type="match status" value="1"/>
</dbReference>
<evidence type="ECO:0000256" key="3">
    <source>
        <dbReference type="ARBA" id="ARBA00022553"/>
    </source>
</evidence>
<keyword evidence="13" id="KW-1185">Reference proteome</keyword>
<keyword evidence="8" id="KW-0902">Two-component regulatory system</keyword>
<organism evidence="12 13">
    <name type="scientific">Cupriavidus campinensis</name>
    <dbReference type="NCBI Taxonomy" id="151783"/>
    <lineage>
        <taxon>Bacteria</taxon>
        <taxon>Pseudomonadati</taxon>
        <taxon>Pseudomonadota</taxon>
        <taxon>Betaproteobacteria</taxon>
        <taxon>Burkholderiales</taxon>
        <taxon>Burkholderiaceae</taxon>
        <taxon>Cupriavidus</taxon>
    </lineage>
</organism>
<evidence type="ECO:0000256" key="4">
    <source>
        <dbReference type="ARBA" id="ARBA00022679"/>
    </source>
</evidence>
<dbReference type="PANTHER" id="PTHR24421:SF10">
    <property type="entry name" value="NITRATE_NITRITE SENSOR PROTEIN NARQ"/>
    <property type="match status" value="1"/>
</dbReference>
<dbReference type="EMBL" id="VCIZ01000001">
    <property type="protein sequence ID" value="TSP14260.1"/>
    <property type="molecule type" value="Genomic_DNA"/>
</dbReference>
<evidence type="ECO:0000259" key="10">
    <source>
        <dbReference type="Pfam" id="PF02518"/>
    </source>
</evidence>
<name>A0ABY3ETE5_9BURK</name>
<reference evidence="12 13" key="1">
    <citation type="submission" date="2019-05" db="EMBL/GenBank/DDBJ databases">
        <title>Whole genome sequence analysis of Cupriavidus campinensis S14E4C strain.</title>
        <authorList>
            <person name="Abbaszade G."/>
            <person name="Szabo A."/>
            <person name="Toumi M."/>
            <person name="Toth E."/>
        </authorList>
    </citation>
    <scope>NUCLEOTIDE SEQUENCE [LARGE SCALE GENOMIC DNA]</scope>
    <source>
        <strain evidence="12 13">S14E4C</strain>
    </source>
</reference>
<keyword evidence="3" id="KW-0597">Phosphoprotein</keyword>
<dbReference type="InterPro" id="IPR003594">
    <property type="entry name" value="HATPase_dom"/>
</dbReference>
<evidence type="ECO:0000256" key="2">
    <source>
        <dbReference type="ARBA" id="ARBA00012438"/>
    </source>
</evidence>
<evidence type="ECO:0000256" key="9">
    <source>
        <dbReference type="SAM" id="MobiDB-lite"/>
    </source>
</evidence>
<feature type="compositionally biased region" description="Polar residues" evidence="9">
    <location>
        <begin position="32"/>
        <end position="42"/>
    </location>
</feature>
<evidence type="ECO:0000313" key="13">
    <source>
        <dbReference type="Proteomes" id="UP000318943"/>
    </source>
</evidence>
<dbReference type="Pfam" id="PF07730">
    <property type="entry name" value="HisKA_3"/>
    <property type="match status" value="1"/>
</dbReference>
<comment type="caution">
    <text evidence="12">The sequence shown here is derived from an EMBL/GenBank/DDBJ whole genome shotgun (WGS) entry which is preliminary data.</text>
</comment>
<dbReference type="Proteomes" id="UP000318943">
    <property type="component" value="Unassembled WGS sequence"/>
</dbReference>
<proteinExistence type="predicted"/>
<gene>
    <name evidence="12" type="ORF">FGG12_00930</name>
</gene>
<evidence type="ECO:0000256" key="8">
    <source>
        <dbReference type="ARBA" id="ARBA00023012"/>
    </source>
</evidence>
<evidence type="ECO:0000256" key="7">
    <source>
        <dbReference type="ARBA" id="ARBA00022840"/>
    </source>
</evidence>
<keyword evidence="7" id="KW-0067">ATP-binding</keyword>
<evidence type="ECO:0000256" key="1">
    <source>
        <dbReference type="ARBA" id="ARBA00000085"/>
    </source>
</evidence>
<dbReference type="SUPFAM" id="SSF55874">
    <property type="entry name" value="ATPase domain of HSP90 chaperone/DNA topoisomerase II/histidine kinase"/>
    <property type="match status" value="1"/>
</dbReference>
<dbReference type="InterPro" id="IPR036890">
    <property type="entry name" value="HATPase_C_sf"/>
</dbReference>
<sequence>MRATGCRPPKWPMSELRRRLAVDFRGRDIMSRTSQAKASQGHSARAQPARNAPAARHRRHACGDCHALARALHDDLAQLLSYALIQIDMAQASAPDAAAFRELSLRHGRDLIKDALRTTRDVIGGLVDAAPPVEPTLDAQCLLLAAEIGALARQPIEADCAPVTPAPPQRVCAELLRAARELLGNACKHAPGARVQLTLRQDGSEGDGLLLTVRDDGPGFDAACLQAPAPGHYGLHTLPDALRGVGATLHLHTRPGAGVRAEVRWAGKAVRQ</sequence>
<dbReference type="Pfam" id="PF02518">
    <property type="entry name" value="HATPase_c"/>
    <property type="match status" value="1"/>
</dbReference>
<dbReference type="CDD" id="cd16917">
    <property type="entry name" value="HATPase_UhpB-NarQ-NarX-like"/>
    <property type="match status" value="1"/>
</dbReference>
<keyword evidence="6" id="KW-0418">Kinase</keyword>
<evidence type="ECO:0000313" key="12">
    <source>
        <dbReference type="EMBL" id="TSP14260.1"/>
    </source>
</evidence>
<dbReference type="PANTHER" id="PTHR24421">
    <property type="entry name" value="NITRATE/NITRITE SENSOR PROTEIN NARX-RELATED"/>
    <property type="match status" value="1"/>
</dbReference>
<dbReference type="EC" id="2.7.13.3" evidence="2"/>
<comment type="catalytic activity">
    <reaction evidence="1">
        <text>ATP + protein L-histidine = ADP + protein N-phospho-L-histidine.</text>
        <dbReference type="EC" id="2.7.13.3"/>
    </reaction>
</comment>
<keyword evidence="4" id="KW-0808">Transferase</keyword>
<evidence type="ECO:0000259" key="11">
    <source>
        <dbReference type="Pfam" id="PF07730"/>
    </source>
</evidence>
<protein>
    <recommendedName>
        <fullName evidence="2">histidine kinase</fullName>
        <ecNumber evidence="2">2.7.13.3</ecNumber>
    </recommendedName>
</protein>
<dbReference type="InterPro" id="IPR050482">
    <property type="entry name" value="Sensor_HK_TwoCompSys"/>
</dbReference>
<accession>A0ABY3ETE5</accession>
<feature type="compositionally biased region" description="Low complexity" evidence="9">
    <location>
        <begin position="44"/>
        <end position="54"/>
    </location>
</feature>
<keyword evidence="5" id="KW-0547">Nucleotide-binding</keyword>
<evidence type="ECO:0000256" key="5">
    <source>
        <dbReference type="ARBA" id="ARBA00022741"/>
    </source>
</evidence>
<feature type="region of interest" description="Disordered" evidence="9">
    <location>
        <begin position="32"/>
        <end position="57"/>
    </location>
</feature>
<feature type="domain" description="Histidine kinase/HSP90-like ATPase" evidence="10">
    <location>
        <begin position="175"/>
        <end position="261"/>
    </location>
</feature>
<feature type="domain" description="Signal transduction histidine kinase subgroup 3 dimerisation and phosphoacceptor" evidence="11">
    <location>
        <begin position="67"/>
        <end position="126"/>
    </location>
</feature>
<evidence type="ECO:0000256" key="6">
    <source>
        <dbReference type="ARBA" id="ARBA00022777"/>
    </source>
</evidence>